<dbReference type="GO" id="GO:0006506">
    <property type="term" value="P:GPI anchor biosynthetic process"/>
    <property type="evidence" value="ECO:0007669"/>
    <property type="project" value="UniProtKB-UniPathway"/>
</dbReference>
<feature type="domain" description="Phosphatidylinositol N-acetylglucosaminyltransferase subunit H conserved" evidence="4">
    <location>
        <begin position="134"/>
        <end position="199"/>
    </location>
</feature>
<accession>A0A1Y2D742</accession>
<keyword evidence="3" id="KW-1133">Transmembrane helix</keyword>
<comment type="caution">
    <text evidence="5">The sequence shown here is derived from an EMBL/GenBank/DDBJ whole genome shotgun (WGS) entry which is preliminary data.</text>
</comment>
<proteinExistence type="inferred from homology"/>
<dbReference type="Pfam" id="PF10181">
    <property type="entry name" value="PIG-H"/>
    <property type="match status" value="1"/>
</dbReference>
<dbReference type="AlphaFoldDB" id="A0A1Y2D742"/>
<dbReference type="InParanoid" id="A0A1Y2D742"/>
<sequence>MLTTSPYLHTRRPSPTAAEFTLSTLPLPLNLPRRVILLALNGIRVLFGLTILLLLYSKWLLSSYSRPFPSSDHFSPPPLFFSDGFIQKTIFIFLTTTPAQLSIRLADATPLWILLPATAAGLYFILLRIYTEESLLVLRGLGIQTSSSANTVLGSPVTRFIPTEKILDVLVNEAFLGFEVRYYLVVVVEDDAEVVVVFPKLLPRRKVVEEVWRGVRGCLREGKGYEREE</sequence>
<dbReference type="GO" id="GO:0016740">
    <property type="term" value="F:transferase activity"/>
    <property type="evidence" value="ECO:0007669"/>
    <property type="project" value="UniProtKB-KW"/>
</dbReference>
<dbReference type="GeneID" id="63775206"/>
<dbReference type="RefSeq" id="XP_040709460.1">
    <property type="nucleotide sequence ID" value="XM_040858994.1"/>
</dbReference>
<keyword evidence="3" id="KW-0472">Membrane</keyword>
<evidence type="ECO:0000259" key="4">
    <source>
        <dbReference type="Pfam" id="PF10181"/>
    </source>
</evidence>
<dbReference type="InterPro" id="IPR019328">
    <property type="entry name" value="PIGH-H_dom"/>
</dbReference>
<evidence type="ECO:0000256" key="1">
    <source>
        <dbReference type="ARBA" id="ARBA00004687"/>
    </source>
</evidence>
<keyword evidence="6" id="KW-1185">Reference proteome</keyword>
<feature type="transmembrane region" description="Helical" evidence="3">
    <location>
        <begin position="111"/>
        <end position="130"/>
    </location>
</feature>
<name>A0A1Y2D742_9PEZI</name>
<dbReference type="EMBL" id="MCFJ01000029">
    <property type="protein sequence ID" value="ORY55092.1"/>
    <property type="molecule type" value="Genomic_DNA"/>
</dbReference>
<dbReference type="UniPathway" id="UPA00196"/>
<dbReference type="PANTHER" id="PTHR15231">
    <property type="entry name" value="PHOSPHATIDYLINOSITOL N-ACETYLGLUCOSAMINYLTRANSFERASE SUBUNIT H"/>
    <property type="match status" value="1"/>
</dbReference>
<dbReference type="Proteomes" id="UP000193689">
    <property type="component" value="Unassembled WGS sequence"/>
</dbReference>
<evidence type="ECO:0000256" key="2">
    <source>
        <dbReference type="ARBA" id="ARBA00009610"/>
    </source>
</evidence>
<organism evidence="5 6">
    <name type="scientific">Pseudomassariella vexata</name>
    <dbReference type="NCBI Taxonomy" id="1141098"/>
    <lineage>
        <taxon>Eukaryota</taxon>
        <taxon>Fungi</taxon>
        <taxon>Dikarya</taxon>
        <taxon>Ascomycota</taxon>
        <taxon>Pezizomycotina</taxon>
        <taxon>Sordariomycetes</taxon>
        <taxon>Xylariomycetidae</taxon>
        <taxon>Amphisphaeriales</taxon>
        <taxon>Pseudomassariaceae</taxon>
        <taxon>Pseudomassariella</taxon>
    </lineage>
</organism>
<feature type="transmembrane region" description="Helical" evidence="3">
    <location>
        <begin position="35"/>
        <end position="56"/>
    </location>
</feature>
<comment type="similarity">
    <text evidence="2">Belongs to the PIGH family.</text>
</comment>
<dbReference type="STRING" id="1141098.A0A1Y2D742"/>
<evidence type="ECO:0000313" key="5">
    <source>
        <dbReference type="EMBL" id="ORY55092.1"/>
    </source>
</evidence>
<reference evidence="5 6" key="1">
    <citation type="submission" date="2016-07" db="EMBL/GenBank/DDBJ databases">
        <title>Pervasive Adenine N6-methylation of Active Genes in Fungi.</title>
        <authorList>
            <consortium name="DOE Joint Genome Institute"/>
            <person name="Mondo S.J."/>
            <person name="Dannebaum R.O."/>
            <person name="Kuo R.C."/>
            <person name="Labutti K."/>
            <person name="Haridas S."/>
            <person name="Kuo A."/>
            <person name="Salamov A."/>
            <person name="Ahrendt S.R."/>
            <person name="Lipzen A."/>
            <person name="Sullivan W."/>
            <person name="Andreopoulos W.B."/>
            <person name="Clum A."/>
            <person name="Lindquist E."/>
            <person name="Daum C."/>
            <person name="Ramamoorthy G.K."/>
            <person name="Gryganskyi A."/>
            <person name="Culley D."/>
            <person name="Magnuson J.K."/>
            <person name="James T.Y."/>
            <person name="O'Malley M.A."/>
            <person name="Stajich J.E."/>
            <person name="Spatafora J.W."/>
            <person name="Visel A."/>
            <person name="Grigoriev I.V."/>
        </authorList>
    </citation>
    <scope>NUCLEOTIDE SEQUENCE [LARGE SCALE GENOMIC DNA]</scope>
    <source>
        <strain evidence="5 6">CBS 129021</strain>
    </source>
</reference>
<keyword evidence="5" id="KW-0808">Transferase</keyword>
<evidence type="ECO:0000256" key="3">
    <source>
        <dbReference type="SAM" id="Phobius"/>
    </source>
</evidence>
<keyword evidence="3" id="KW-0812">Transmembrane</keyword>
<dbReference type="PANTHER" id="PTHR15231:SF1">
    <property type="entry name" value="PHOSPHATIDYLINOSITOL N-ACETYLGLUCOSAMINYLTRANSFERASE SUBUNIT H"/>
    <property type="match status" value="1"/>
</dbReference>
<dbReference type="InterPro" id="IPR044215">
    <property type="entry name" value="PIG-H"/>
</dbReference>
<protein>
    <submittedName>
        <fullName evidence="5">GPI-GlcNAc transferase complex, PIG-H component-domain-containing protein</fullName>
    </submittedName>
</protein>
<dbReference type="OrthoDB" id="6256716at2759"/>
<evidence type="ECO:0000313" key="6">
    <source>
        <dbReference type="Proteomes" id="UP000193689"/>
    </source>
</evidence>
<comment type="pathway">
    <text evidence="1">Glycolipid biosynthesis; glycosylphosphatidylinositol-anchor biosynthesis.</text>
</comment>
<gene>
    <name evidence="5" type="ORF">BCR38DRAFT_415052</name>
</gene>
<dbReference type="GO" id="GO:0000506">
    <property type="term" value="C:glycosylphosphatidylinositol-N-acetylglucosaminyltransferase (GPI-GnT) complex"/>
    <property type="evidence" value="ECO:0007669"/>
    <property type="project" value="InterPro"/>
</dbReference>